<organism evidence="3 4">
    <name type="scientific">Bacteroides fluxus YIT 12057</name>
    <dbReference type="NCBI Taxonomy" id="763034"/>
    <lineage>
        <taxon>Bacteria</taxon>
        <taxon>Pseudomonadati</taxon>
        <taxon>Bacteroidota</taxon>
        <taxon>Bacteroidia</taxon>
        <taxon>Bacteroidales</taxon>
        <taxon>Bacteroidaceae</taxon>
        <taxon>Bacteroides</taxon>
    </lineage>
</organism>
<dbReference type="PANTHER" id="PTHR22916:SF3">
    <property type="entry name" value="UDP-GLCNAC:BETAGAL BETA-1,3-N-ACETYLGLUCOSAMINYLTRANSFERASE-LIKE PROTEIN 1"/>
    <property type="match status" value="1"/>
</dbReference>
<comment type="caution">
    <text evidence="3">The sequence shown here is derived from an EMBL/GenBank/DDBJ whole genome shotgun (WGS) entry which is preliminary data.</text>
</comment>
<dbReference type="PANTHER" id="PTHR22916">
    <property type="entry name" value="GLYCOSYLTRANSFERASE"/>
    <property type="match status" value="1"/>
</dbReference>
<feature type="domain" description="Glycosyltransferase 2-like" evidence="2">
    <location>
        <begin position="4"/>
        <end position="168"/>
    </location>
</feature>
<dbReference type="InterPro" id="IPR001173">
    <property type="entry name" value="Glyco_trans_2-like"/>
</dbReference>
<name>F3PUJ5_9BACE</name>
<evidence type="ECO:0000259" key="2">
    <source>
        <dbReference type="Pfam" id="PF00535"/>
    </source>
</evidence>
<dbReference type="CDD" id="cd00761">
    <property type="entry name" value="Glyco_tranf_GTA_type"/>
    <property type="match status" value="1"/>
</dbReference>
<reference evidence="3 4" key="1">
    <citation type="submission" date="2011-02" db="EMBL/GenBank/DDBJ databases">
        <authorList>
            <person name="Weinstock G."/>
            <person name="Sodergren E."/>
            <person name="Clifton S."/>
            <person name="Fulton L."/>
            <person name="Fulton B."/>
            <person name="Courtney L."/>
            <person name="Fronick C."/>
            <person name="Harrison M."/>
            <person name="Strong C."/>
            <person name="Farmer C."/>
            <person name="Delahaunty K."/>
            <person name="Markovic C."/>
            <person name="Hall O."/>
            <person name="Minx P."/>
            <person name="Tomlinson C."/>
            <person name="Mitreva M."/>
            <person name="Hou S."/>
            <person name="Chen J."/>
            <person name="Wollam A."/>
            <person name="Pepin K.H."/>
            <person name="Johnson M."/>
            <person name="Bhonagiri V."/>
            <person name="Zhang X."/>
            <person name="Suruliraj S."/>
            <person name="Warren W."/>
            <person name="Chinwalla A."/>
            <person name="Mardis E.R."/>
            <person name="Wilson R.K."/>
        </authorList>
    </citation>
    <scope>NUCLEOTIDE SEQUENCE [LARGE SCALE GENOMIC DNA]</scope>
    <source>
        <strain evidence="3 4">YIT 12057</strain>
    </source>
</reference>
<keyword evidence="4" id="KW-1185">Reference proteome</keyword>
<dbReference type="Gene3D" id="3.90.550.10">
    <property type="entry name" value="Spore Coat Polysaccharide Biosynthesis Protein SpsA, Chain A"/>
    <property type="match status" value="1"/>
</dbReference>
<dbReference type="STRING" id="763034.HMPREF9446_02468"/>
<protein>
    <submittedName>
        <fullName evidence="3">Glycosyltransferase, group 2 family protein</fullName>
    </submittedName>
</protein>
<dbReference type="GeneID" id="86051303"/>
<dbReference type="Pfam" id="PF00535">
    <property type="entry name" value="Glycos_transf_2"/>
    <property type="match status" value="1"/>
</dbReference>
<dbReference type="HOGENOM" id="CLU_025996_25_1_10"/>
<proteinExistence type="predicted"/>
<dbReference type="EMBL" id="AFBN01000047">
    <property type="protein sequence ID" value="EGF56066.1"/>
    <property type="molecule type" value="Genomic_DNA"/>
</dbReference>
<evidence type="ECO:0000313" key="3">
    <source>
        <dbReference type="EMBL" id="EGF56066.1"/>
    </source>
</evidence>
<dbReference type="InterPro" id="IPR029044">
    <property type="entry name" value="Nucleotide-diphossugar_trans"/>
</dbReference>
<keyword evidence="3" id="KW-0808">Transferase</keyword>
<dbReference type="SUPFAM" id="SSF53448">
    <property type="entry name" value="Nucleotide-diphospho-sugar transferases"/>
    <property type="match status" value="1"/>
</dbReference>
<keyword evidence="1" id="KW-0472">Membrane</keyword>
<keyword evidence="1" id="KW-1133">Transmembrane helix</keyword>
<evidence type="ECO:0000313" key="4">
    <source>
        <dbReference type="Proteomes" id="UP000003416"/>
    </source>
</evidence>
<sequence length="328" mass="37975">MLVSIIIPVYNSEKYLYACLESCERQSYVNLDIVIVNDGSTDSSCLIVEEFMKKDDRFRIINKKNEGLVEARKTGVREANADFIFFLDSDDIITNDAILLLVNEQKKENSDMVIANFWIETERGGVIGKTHNSFKYGKNREGMYYNLLYKTFGPTIWGKLIRKNIFEETNTPSSITIGEDVVTNVQIIDKGNVKYSSIDECIYHYIQRDSSMVNAHSVKTATARLLYLQWINNFLSSRQILCGDYEKAYNCFILGEYFSFLKDGGVPAMCADLSNLIYNKYMKQSVSLSQLGFFRFYFIYVFGISENLGSLYRAIYLLSRKFYYRLLR</sequence>
<dbReference type="AlphaFoldDB" id="F3PUJ5"/>
<dbReference type="Proteomes" id="UP000003416">
    <property type="component" value="Unassembled WGS sequence"/>
</dbReference>
<feature type="transmembrane region" description="Helical" evidence="1">
    <location>
        <begin position="297"/>
        <end position="318"/>
    </location>
</feature>
<keyword evidence="1" id="KW-0812">Transmembrane</keyword>
<dbReference type="eggNOG" id="COG1216">
    <property type="taxonomic scope" value="Bacteria"/>
</dbReference>
<accession>F3PUJ5</accession>
<dbReference type="GO" id="GO:0016758">
    <property type="term" value="F:hexosyltransferase activity"/>
    <property type="evidence" value="ECO:0007669"/>
    <property type="project" value="UniProtKB-ARBA"/>
</dbReference>
<evidence type="ECO:0000256" key="1">
    <source>
        <dbReference type="SAM" id="Phobius"/>
    </source>
</evidence>
<dbReference type="RefSeq" id="WP_009125723.1">
    <property type="nucleotide sequence ID" value="NZ_GL882644.1"/>
</dbReference>
<gene>
    <name evidence="3" type="ORF">HMPREF9446_02468</name>
</gene>